<dbReference type="Proteomes" id="UP000023152">
    <property type="component" value="Unassembled WGS sequence"/>
</dbReference>
<evidence type="ECO:0000313" key="3">
    <source>
        <dbReference type="Proteomes" id="UP000023152"/>
    </source>
</evidence>
<comment type="caution">
    <text evidence="2">The sequence shown here is derived from an EMBL/GenBank/DDBJ whole genome shotgun (WGS) entry which is preliminary data.</text>
</comment>
<sequence length="137" mass="16020">MSDDVSVTEESYETIENEDENESENNEENEVMPANKKTAGMKTTISGENGKKSYEITVEEEYNRRIDYLSSEYIYLLQLSYYSTFFGPQPKHIWRNDGKLMKLPYDSDNGITTLQFNSIKDMGYKEFEGWIAKQVLY</sequence>
<feature type="region of interest" description="Disordered" evidence="1">
    <location>
        <begin position="1"/>
        <end position="49"/>
    </location>
</feature>
<reference evidence="2 3" key="1">
    <citation type="journal article" date="2013" name="Curr. Biol.">
        <title>The Genome of the Foraminiferan Reticulomyxa filosa.</title>
        <authorList>
            <person name="Glockner G."/>
            <person name="Hulsmann N."/>
            <person name="Schleicher M."/>
            <person name="Noegel A.A."/>
            <person name="Eichinger L."/>
            <person name="Gallinger C."/>
            <person name="Pawlowski J."/>
            <person name="Sierra R."/>
            <person name="Euteneuer U."/>
            <person name="Pillet L."/>
            <person name="Moustafa A."/>
            <person name="Platzer M."/>
            <person name="Groth M."/>
            <person name="Szafranski K."/>
            <person name="Schliwa M."/>
        </authorList>
    </citation>
    <scope>NUCLEOTIDE SEQUENCE [LARGE SCALE GENOMIC DNA]</scope>
</reference>
<keyword evidence="3" id="KW-1185">Reference proteome</keyword>
<name>X6MCZ6_RETFI</name>
<protein>
    <submittedName>
        <fullName evidence="2">Uncharacterized protein</fullName>
    </submittedName>
</protein>
<feature type="compositionally biased region" description="Acidic residues" evidence="1">
    <location>
        <begin position="1"/>
        <end position="30"/>
    </location>
</feature>
<evidence type="ECO:0000313" key="2">
    <source>
        <dbReference type="EMBL" id="ETO10890.1"/>
    </source>
</evidence>
<gene>
    <name evidence="2" type="ORF">RFI_26487</name>
</gene>
<dbReference type="AlphaFoldDB" id="X6MCZ6"/>
<dbReference type="EMBL" id="ASPP01023009">
    <property type="protein sequence ID" value="ETO10890.1"/>
    <property type="molecule type" value="Genomic_DNA"/>
</dbReference>
<organism evidence="2 3">
    <name type="scientific">Reticulomyxa filosa</name>
    <dbReference type="NCBI Taxonomy" id="46433"/>
    <lineage>
        <taxon>Eukaryota</taxon>
        <taxon>Sar</taxon>
        <taxon>Rhizaria</taxon>
        <taxon>Retaria</taxon>
        <taxon>Foraminifera</taxon>
        <taxon>Monothalamids</taxon>
        <taxon>Reticulomyxidae</taxon>
        <taxon>Reticulomyxa</taxon>
    </lineage>
</organism>
<accession>X6MCZ6</accession>
<proteinExistence type="predicted"/>
<evidence type="ECO:0000256" key="1">
    <source>
        <dbReference type="SAM" id="MobiDB-lite"/>
    </source>
</evidence>